<evidence type="ECO:0000256" key="2">
    <source>
        <dbReference type="ARBA" id="ARBA00007186"/>
    </source>
</evidence>
<comment type="similarity">
    <text evidence="2">Belongs to the glycosyl hydrolase 51 family.</text>
</comment>
<feature type="region of interest" description="Disordered" evidence="9">
    <location>
        <begin position="811"/>
        <end position="856"/>
    </location>
</feature>
<keyword evidence="7 8" id="KW-0326">Glycosidase</keyword>
<dbReference type="InterPro" id="IPR041233">
    <property type="entry name" value="Melibiase_C"/>
</dbReference>
<dbReference type="Gene3D" id="3.20.20.70">
    <property type="entry name" value="Aldolase class I"/>
    <property type="match status" value="1"/>
</dbReference>
<evidence type="ECO:0000256" key="4">
    <source>
        <dbReference type="ARBA" id="ARBA00022729"/>
    </source>
</evidence>
<evidence type="ECO:0000256" key="8">
    <source>
        <dbReference type="RuleBase" id="RU361168"/>
    </source>
</evidence>
<dbReference type="STRING" id="1004.SAMN05661012_04091"/>
<evidence type="ECO:0000313" key="11">
    <source>
        <dbReference type="EMBL" id="SFW74042.1"/>
    </source>
</evidence>
<dbReference type="SUPFAM" id="SSF49785">
    <property type="entry name" value="Galactose-binding domain-like"/>
    <property type="match status" value="1"/>
</dbReference>
<dbReference type="CDD" id="cd14792">
    <property type="entry name" value="GH27"/>
    <property type="match status" value="1"/>
</dbReference>
<dbReference type="EMBL" id="FPIZ01000013">
    <property type="protein sequence ID" value="SFW74042.1"/>
    <property type="molecule type" value="Genomic_DNA"/>
</dbReference>
<reference evidence="12 14" key="2">
    <citation type="submission" date="2023-11" db="EMBL/GenBank/DDBJ databases">
        <title>MicrobeMod: A computational toolkit for identifying prokaryotic methylation and restriction-modification with nanopore sequencing.</title>
        <authorList>
            <person name="Crits-Christoph A."/>
            <person name="Kang S.C."/>
            <person name="Lee H."/>
            <person name="Ostrov N."/>
        </authorList>
    </citation>
    <scope>NUCLEOTIDE SEQUENCE [LARGE SCALE GENOMIC DNA]</scope>
    <source>
        <strain evidence="12 14">ATCC 23090</strain>
    </source>
</reference>
<dbReference type="Gene3D" id="2.60.40.1180">
    <property type="entry name" value="Golgi alpha-mannosidase II"/>
    <property type="match status" value="1"/>
</dbReference>
<comment type="catalytic activity">
    <reaction evidence="1">
        <text>Hydrolysis of terminal non-reducing alpha-L-arabinofuranoside residues in alpha-L-arabinosides.</text>
        <dbReference type="EC" id="3.2.1.55"/>
    </reaction>
</comment>
<dbReference type="InterPro" id="IPR055235">
    <property type="entry name" value="ASD1_cat"/>
</dbReference>
<dbReference type="SUPFAM" id="SSF51445">
    <property type="entry name" value="(Trans)glycosidases"/>
    <property type="match status" value="2"/>
</dbReference>
<reference evidence="11 13" key="1">
    <citation type="submission" date="2016-11" db="EMBL/GenBank/DDBJ databases">
        <authorList>
            <person name="Jaros S."/>
            <person name="Januszkiewicz K."/>
            <person name="Wedrychowicz H."/>
        </authorList>
    </citation>
    <scope>NUCLEOTIDE SEQUENCE [LARGE SCALE GENOMIC DNA]</scope>
    <source>
        <strain evidence="11 13">DSM 784</strain>
    </source>
</reference>
<dbReference type="PANTHER" id="PTHR31776">
    <property type="entry name" value="ALPHA-L-ARABINOFURANOSIDASE 1"/>
    <property type="match status" value="1"/>
</dbReference>
<dbReference type="Pfam" id="PF17801">
    <property type="entry name" value="Melibiase_C"/>
    <property type="match status" value="1"/>
</dbReference>
<accession>A0A1K1RQ67</accession>
<dbReference type="InterPro" id="IPR010720">
    <property type="entry name" value="Alpha-L-AF_C"/>
</dbReference>
<gene>
    <name evidence="11" type="ORF">SAMN05661012_04091</name>
    <name evidence="12" type="ORF">SR876_10270</name>
</gene>
<evidence type="ECO:0000313" key="13">
    <source>
        <dbReference type="Proteomes" id="UP000183788"/>
    </source>
</evidence>
<dbReference type="Proteomes" id="UP000183788">
    <property type="component" value="Unassembled WGS sequence"/>
</dbReference>
<feature type="domain" description="Alpha-L-arabinofuranosidase C-terminal" evidence="10">
    <location>
        <begin position="1190"/>
        <end position="1528"/>
    </location>
</feature>
<comment type="catalytic activity">
    <reaction evidence="8">
        <text>Hydrolysis of terminal, non-reducing alpha-D-galactose residues in alpha-D-galactosides, including galactose oligosaccharides, galactomannans and galactolipids.</text>
        <dbReference type="EC" id="3.2.1.22"/>
    </reaction>
</comment>
<dbReference type="Gene3D" id="3.20.20.80">
    <property type="entry name" value="Glycosidases"/>
    <property type="match status" value="1"/>
</dbReference>
<dbReference type="InterPro" id="IPR017853">
    <property type="entry name" value="GH"/>
</dbReference>
<keyword evidence="14" id="KW-1185">Reference proteome</keyword>
<evidence type="ECO:0000256" key="1">
    <source>
        <dbReference type="ARBA" id="ARBA00001462"/>
    </source>
</evidence>
<comment type="similarity">
    <text evidence="3 8">Belongs to the glycosyl hydrolase 27 family.</text>
</comment>
<dbReference type="InterPro" id="IPR013780">
    <property type="entry name" value="Glyco_hydro_b"/>
</dbReference>
<dbReference type="GO" id="GO:0004557">
    <property type="term" value="F:alpha-galactosidase activity"/>
    <property type="evidence" value="ECO:0007669"/>
    <property type="project" value="UniProtKB-EC"/>
</dbReference>
<sequence>MTRYLRLFLLFYALPFLGQSLLPQHLFAQHPGAVMLSAAKFKTSEAAEDLSSPSLNDHSWKEMVAGKVWQEQGYPDYHGYAWYRFHVRLQKTGHWKDSLRIFLAHVNDCDVTYLNGIQIGKTGNMPEDPGGYVTKWPNVRSYHLPVNHPAIKWGQENVIAVKVYDGGGTGGIFMGQPFVDMLEKVDGLSVSLGKIKNNFGVRVDGTFSYEIADEGKEIQKISGVYKLAPFEEKVFSFNVPQKDGIVFKYTFQEKVTGLKTSGQIIVPYIQTPAGSVFPKINNAPVLGARPGHPILFRIAATGEAPLSYKVTGLPVGLVQEGNIIKGSIAAKGRYYLDIQVSNAHGTTNKNLLIKVDSLLQLTPPMGWNSWNCWGVSVSEEKVKSSAQALIDKGLADHGWSYINIDDGWQAAARNADGSLSPNEKFSDMKSLGAWLHGHGLKYGIYSSPGPLTCGGFLGSYQHEVADANAYGAWGVDYLKYDWCSYVQTDTSLAAYVYPFKVMQDALAAQSRDIVYNLCQYGMKRVWEWGHTVGAQSWRTTEDIDDTWESLYNIGFSQGPLASFAGPGKWNDPDMMIVGQVGWGESLHPSRLTPDEQYTHVSLWSLLSAPLLIGCDISKLDSFTLNLLTNDEVIAIDQDTLGKQAQRVSDNIWVKELADGSRAIGLFNLDTVYREVAVALKESSLVRNVWRQQDEGIFKDTYRARIPPHGVRLIKVTPALSAEITIKNNVPGSAVPATLHGIFFEEISHAGEGGLYAEMIQNRGFEESRIPAGTRLVNGMLEAPPTEWKMEWPYKSEWPAWTVSVSGEEESTAASFSGSAHSSGMQRASQPATLKDGRNSGIASLSTDHPLSPASPHSLRLQSPAVLSNEGFWGIAVKAGESYQLSFYLRGYKGSVAARLKEGDRILDTRNFLAPGGDWKKYECVFVPGSTASNAKLVLEFKDKGTAYIDFVSLFPTKTFHNRPNGLRNDIATLIDSLHPSFVRWPGGCFVEGITIESAPNWKNTIGKLEDRPGTFSPWGYWSSDGFGYHEYLQFCEDIHADALFVFNAGTSCEYRSGTSVPDSLLAPYIQDALDAIAYATDPVSSKWGALRAENGHPAPFPLKYVEVGNEQHGPVYARRYNLFYDAIHAKYPAIIILASMGISDVNRHTLDSMKHVQRVDEHAYKDAYWSMRNFDHFDKYKRGDWDMYVGEYATNSGVGTGNMQAAVSDAIYVLSMEKNADLVKMSSYAPLLVNEHDVDWPVNLIHFDAARNYARISYYAIKLLADNKADYNIPSTLRISADHDQALFPGGIGLGTWDTEAEFKDIKVNGQAYPLSEWAFPRGAWKVSDGVIAQTAEGAQQLAVLKGHTFDTYTLELKARKTGGVNAFMIPFAVLDSNTYLRAHIGSYWNSHCVFESVTNGYEVAGITDQKNLHPLETGRWYDVKLAVGKDTVKCYLNDTLIMTYIPPQQFYSIAGKAANGDIIVKAVNGYPTSVLTDLKLETGGRHMLSISTISADGGAENSMETPVQYVASTVMGDSMKVLLKANSINVIRIKAH</sequence>
<proteinExistence type="inferred from homology"/>
<dbReference type="Gene3D" id="2.60.120.260">
    <property type="entry name" value="Galactose-binding domain-like"/>
    <property type="match status" value="2"/>
</dbReference>
<dbReference type="Pfam" id="PF16499">
    <property type="entry name" value="Melibiase_2"/>
    <property type="match status" value="1"/>
</dbReference>
<keyword evidence="6" id="KW-0325">Glycoprotein</keyword>
<feature type="compositionally biased region" description="Low complexity" evidence="9">
    <location>
        <begin position="811"/>
        <end position="822"/>
    </location>
</feature>
<dbReference type="Pfam" id="PF22848">
    <property type="entry name" value="ASD1_dom"/>
    <property type="match status" value="1"/>
</dbReference>
<dbReference type="InterPro" id="IPR008979">
    <property type="entry name" value="Galactose-bd-like_sf"/>
</dbReference>
<evidence type="ECO:0000256" key="6">
    <source>
        <dbReference type="ARBA" id="ARBA00023180"/>
    </source>
</evidence>
<dbReference type="GO" id="GO:0046373">
    <property type="term" value="P:L-arabinose metabolic process"/>
    <property type="evidence" value="ECO:0007669"/>
    <property type="project" value="InterPro"/>
</dbReference>
<evidence type="ECO:0000256" key="3">
    <source>
        <dbReference type="ARBA" id="ARBA00009743"/>
    </source>
</evidence>
<dbReference type="InterPro" id="IPR002241">
    <property type="entry name" value="Glyco_hydro_27"/>
</dbReference>
<keyword evidence="5 8" id="KW-0378">Hydrolase</keyword>
<dbReference type="EMBL" id="CP140154">
    <property type="protein sequence ID" value="WQG91890.1"/>
    <property type="molecule type" value="Genomic_DNA"/>
</dbReference>
<dbReference type="PANTHER" id="PTHR31776:SF0">
    <property type="entry name" value="ALPHA-L-ARABINOFURANOSIDASE 1"/>
    <property type="match status" value="1"/>
</dbReference>
<dbReference type="PRINTS" id="PR00740">
    <property type="entry name" value="GLHYDRLASE27"/>
</dbReference>
<dbReference type="InterPro" id="IPR013783">
    <property type="entry name" value="Ig-like_fold"/>
</dbReference>
<keyword evidence="8" id="KW-1015">Disulfide bond</keyword>
<dbReference type="Proteomes" id="UP001326715">
    <property type="component" value="Chromosome"/>
</dbReference>
<dbReference type="EC" id="3.2.1.22" evidence="8"/>
<organism evidence="11 13">
    <name type="scientific">Chitinophaga sancti</name>
    <dbReference type="NCBI Taxonomy" id="1004"/>
    <lineage>
        <taxon>Bacteria</taxon>
        <taxon>Pseudomonadati</taxon>
        <taxon>Bacteroidota</taxon>
        <taxon>Chitinophagia</taxon>
        <taxon>Chitinophagales</taxon>
        <taxon>Chitinophagaceae</taxon>
        <taxon>Chitinophaga</taxon>
    </lineage>
</organism>
<keyword evidence="4" id="KW-0732">Signal</keyword>
<dbReference type="Pfam" id="PF06964">
    <property type="entry name" value="Alpha-L-AF_C"/>
    <property type="match status" value="1"/>
</dbReference>
<dbReference type="SMART" id="SM00813">
    <property type="entry name" value="Alpha-L-AF_C"/>
    <property type="match status" value="1"/>
</dbReference>
<dbReference type="InterPro" id="IPR051563">
    <property type="entry name" value="Glycosyl_Hydrolase_51"/>
</dbReference>
<evidence type="ECO:0000256" key="5">
    <source>
        <dbReference type="ARBA" id="ARBA00022801"/>
    </source>
</evidence>
<evidence type="ECO:0000256" key="7">
    <source>
        <dbReference type="ARBA" id="ARBA00023295"/>
    </source>
</evidence>
<evidence type="ECO:0000313" key="12">
    <source>
        <dbReference type="EMBL" id="WQG91890.1"/>
    </source>
</evidence>
<evidence type="ECO:0000259" key="10">
    <source>
        <dbReference type="SMART" id="SM00813"/>
    </source>
</evidence>
<name>A0A1K1RQ67_9BACT</name>
<dbReference type="Gene3D" id="2.60.120.560">
    <property type="entry name" value="Exo-inulinase, domain 1"/>
    <property type="match status" value="1"/>
</dbReference>
<dbReference type="InterPro" id="IPR013785">
    <property type="entry name" value="Aldolase_TIM"/>
</dbReference>
<protein>
    <recommendedName>
        <fullName evidence="8">Alpha-galactosidase</fullName>
        <ecNumber evidence="8">3.2.1.22</ecNumber>
    </recommendedName>
    <alternativeName>
        <fullName evidence="8">Melibiase</fullName>
    </alternativeName>
</protein>
<evidence type="ECO:0000256" key="9">
    <source>
        <dbReference type="SAM" id="MobiDB-lite"/>
    </source>
</evidence>
<dbReference type="Gene3D" id="2.60.40.10">
    <property type="entry name" value="Immunoglobulins"/>
    <property type="match status" value="1"/>
</dbReference>
<dbReference type="GO" id="GO:0046556">
    <property type="term" value="F:alpha-L-arabinofuranosidase activity"/>
    <property type="evidence" value="ECO:0007669"/>
    <property type="project" value="UniProtKB-EC"/>
</dbReference>
<dbReference type="SUPFAM" id="SSF51011">
    <property type="entry name" value="Glycosyl hydrolase domain"/>
    <property type="match status" value="1"/>
</dbReference>
<dbReference type="RefSeq" id="WP_072363086.1">
    <property type="nucleotide sequence ID" value="NZ_CP139972.1"/>
</dbReference>
<evidence type="ECO:0000313" key="14">
    <source>
        <dbReference type="Proteomes" id="UP001326715"/>
    </source>
</evidence>